<dbReference type="Gene3D" id="1.10.1200.10">
    <property type="entry name" value="ACP-like"/>
    <property type="match status" value="1"/>
</dbReference>
<feature type="region of interest" description="Disordered" evidence="3">
    <location>
        <begin position="718"/>
        <end position="742"/>
    </location>
</feature>
<comment type="caution">
    <text evidence="5">The sequence shown here is derived from an EMBL/GenBank/DDBJ whole genome shotgun (WGS) entry which is preliminary data.</text>
</comment>
<dbReference type="SUPFAM" id="SSF52777">
    <property type="entry name" value="CoA-dependent acyltransferases"/>
    <property type="match status" value="3"/>
</dbReference>
<keyword evidence="1" id="KW-0596">Phosphopantetheine</keyword>
<dbReference type="PROSITE" id="PS50075">
    <property type="entry name" value="CARRIER"/>
    <property type="match status" value="1"/>
</dbReference>
<evidence type="ECO:0000256" key="1">
    <source>
        <dbReference type="ARBA" id="ARBA00022450"/>
    </source>
</evidence>
<dbReference type="GO" id="GO:0003824">
    <property type="term" value="F:catalytic activity"/>
    <property type="evidence" value="ECO:0007669"/>
    <property type="project" value="InterPro"/>
</dbReference>
<evidence type="ECO:0000256" key="3">
    <source>
        <dbReference type="SAM" id="MobiDB-lite"/>
    </source>
</evidence>
<dbReference type="SUPFAM" id="SSF47336">
    <property type="entry name" value="ACP-like"/>
    <property type="match status" value="1"/>
</dbReference>
<evidence type="ECO:0000313" key="6">
    <source>
        <dbReference type="Proteomes" id="UP000606044"/>
    </source>
</evidence>
<name>A0A917BL17_9HYPH</name>
<feature type="region of interest" description="Disordered" evidence="3">
    <location>
        <begin position="1"/>
        <end position="33"/>
    </location>
</feature>
<protein>
    <recommendedName>
        <fullName evidence="4">Carrier domain-containing protein</fullName>
    </recommendedName>
</protein>
<dbReference type="InterPro" id="IPR036736">
    <property type="entry name" value="ACP-like_sf"/>
</dbReference>
<dbReference type="InterPro" id="IPR009081">
    <property type="entry name" value="PP-bd_ACP"/>
</dbReference>
<keyword evidence="2" id="KW-0597">Phosphoprotein</keyword>
<gene>
    <name evidence="5" type="ORF">GCM10007301_06930</name>
</gene>
<dbReference type="SMART" id="SM00823">
    <property type="entry name" value="PKS_PP"/>
    <property type="match status" value="1"/>
</dbReference>
<dbReference type="Pfam" id="PF00668">
    <property type="entry name" value="Condensation"/>
    <property type="match status" value="1"/>
</dbReference>
<accession>A0A917BL17</accession>
<keyword evidence="6" id="KW-1185">Reference proteome</keyword>
<feature type="domain" description="Carrier" evidence="4">
    <location>
        <begin position="425"/>
        <end position="500"/>
    </location>
</feature>
<dbReference type="InterPro" id="IPR020806">
    <property type="entry name" value="PKS_PP-bd"/>
</dbReference>
<dbReference type="GO" id="GO:0044550">
    <property type="term" value="P:secondary metabolite biosynthetic process"/>
    <property type="evidence" value="ECO:0007669"/>
    <property type="project" value="TreeGrafter"/>
</dbReference>
<dbReference type="EMBL" id="BMCT01000001">
    <property type="protein sequence ID" value="GGF50217.1"/>
    <property type="molecule type" value="Genomic_DNA"/>
</dbReference>
<dbReference type="Gene3D" id="3.30.559.30">
    <property type="entry name" value="Nonribosomal peptide synthetase, condensation domain"/>
    <property type="match status" value="1"/>
</dbReference>
<dbReference type="InterPro" id="IPR001242">
    <property type="entry name" value="Condensation_dom"/>
</dbReference>
<dbReference type="GO" id="GO:0043041">
    <property type="term" value="P:amino acid activation for nonribosomal peptide biosynthetic process"/>
    <property type="evidence" value="ECO:0007669"/>
    <property type="project" value="TreeGrafter"/>
</dbReference>
<dbReference type="Gene3D" id="3.30.559.10">
    <property type="entry name" value="Chloramphenicol acetyltransferase-like domain"/>
    <property type="match status" value="2"/>
</dbReference>
<proteinExistence type="predicted"/>
<dbReference type="PANTHER" id="PTHR45527">
    <property type="entry name" value="NONRIBOSOMAL PEPTIDE SYNTHETASE"/>
    <property type="match status" value="1"/>
</dbReference>
<dbReference type="GO" id="GO:0005737">
    <property type="term" value="C:cytoplasm"/>
    <property type="evidence" value="ECO:0007669"/>
    <property type="project" value="TreeGrafter"/>
</dbReference>
<reference evidence="5" key="1">
    <citation type="journal article" date="2014" name="Int. J. Syst. Evol. Microbiol.">
        <title>Complete genome sequence of Corynebacterium casei LMG S-19264T (=DSM 44701T), isolated from a smear-ripened cheese.</title>
        <authorList>
            <consortium name="US DOE Joint Genome Institute (JGI-PGF)"/>
            <person name="Walter F."/>
            <person name="Albersmeier A."/>
            <person name="Kalinowski J."/>
            <person name="Ruckert C."/>
        </authorList>
    </citation>
    <scope>NUCLEOTIDE SEQUENCE</scope>
    <source>
        <strain evidence="5">CCM 7897</strain>
    </source>
</reference>
<dbReference type="PANTHER" id="PTHR45527:SF1">
    <property type="entry name" value="FATTY ACID SYNTHASE"/>
    <property type="match status" value="1"/>
</dbReference>
<evidence type="ECO:0000313" key="5">
    <source>
        <dbReference type="EMBL" id="GGF50217.1"/>
    </source>
</evidence>
<dbReference type="GO" id="GO:0031177">
    <property type="term" value="F:phosphopantetheine binding"/>
    <property type="evidence" value="ECO:0007669"/>
    <property type="project" value="InterPro"/>
</dbReference>
<reference evidence="5" key="2">
    <citation type="submission" date="2020-09" db="EMBL/GenBank/DDBJ databases">
        <authorList>
            <person name="Sun Q."/>
            <person name="Sedlacek I."/>
        </authorList>
    </citation>
    <scope>NUCLEOTIDE SEQUENCE</scope>
    <source>
        <strain evidence="5">CCM 7897</strain>
    </source>
</reference>
<dbReference type="Pfam" id="PF00550">
    <property type="entry name" value="PP-binding"/>
    <property type="match status" value="1"/>
</dbReference>
<organism evidence="5 6">
    <name type="scientific">Azorhizobium oxalatiphilum</name>
    <dbReference type="NCBI Taxonomy" id="980631"/>
    <lineage>
        <taxon>Bacteria</taxon>
        <taxon>Pseudomonadati</taxon>
        <taxon>Pseudomonadota</taxon>
        <taxon>Alphaproteobacteria</taxon>
        <taxon>Hyphomicrobiales</taxon>
        <taxon>Xanthobacteraceae</taxon>
        <taxon>Azorhizobium</taxon>
    </lineage>
</organism>
<dbReference type="AlphaFoldDB" id="A0A917BL17"/>
<dbReference type="Proteomes" id="UP000606044">
    <property type="component" value="Unassembled WGS sequence"/>
</dbReference>
<evidence type="ECO:0000259" key="4">
    <source>
        <dbReference type="PROSITE" id="PS50075"/>
    </source>
</evidence>
<feature type="compositionally biased region" description="Low complexity" evidence="3">
    <location>
        <begin position="718"/>
        <end position="730"/>
    </location>
</feature>
<dbReference type="InterPro" id="IPR023213">
    <property type="entry name" value="CAT-like_dom_sf"/>
</dbReference>
<sequence>MTDDLKHPTTPRALDQMDNAARPGRGVEPSAREERTWLRQQQDPDAVLRHVMAFRLTGGADAGRLAVAAAQAIEGLDLRYRFDDAEGLLVEAAGRAADAVRIVRVEDRAAALAAVLAAQAEPADLEHAPALRALLLLAPDEVILAIVAHRILDGIVVWPAVFERLSRIHNGHPLPAGVAGAPTLRRGPEGPDDGVEREARGPLLFPWLRRAVRAEAGTITDFGRAPLSDTDAPLAARHGLRLVAGAFAGLGPVPPTQDEKFALLAARLSAFLAGYAGADGVRLALAPPSAPDLGWRQVRLARDAADAAGTILAALSAPPARDGRSLPDAYVSWIADPAEHLRLDGVTVARLPLPSREACPDLAFAAGWAEDGTITLELVTGQRLSPAAGALLLEAFVDALGGVAIAGPAMVPVEAGKPEAPTPAAGAGEVARIILEEFRTALAAPELGEDDDFFDHGGHSLIATRIIGRLLGVHGIEVRFNDLFSHPTARGLSEFAVRTGAGATSASADAAADAAPVAPLSLAQASLWKAYEAFGCGEVFNLPFALRFLDPVDETVFAQAFLDILERHPGLRCLFRKEGDEVRQHVVPVSELARYKWFWTSQESEGVERHSEAVHHFDLAAELPLRLRFLSEPETGRQVLSFLFHHVVLDEWSVNLMMDELAFAYGQRAAGVAPVWEMEPAPFHAFAIGQHTAGFNDAHLAFWTDALRGAPKGRPVFAGSTPAAGAAPEGEAPDGEEGHGSAAGGWVEFRLEPQVADGLYALAREKGASLFNVVYAAIASSVHVLGGIEDLVIGTSASGRNDTRFFDTVGYFTTVVAHRVRFSGGMALGDLVTQVRNNINDSLPYADIPIDLVEGALGTGGERDHLFEIFIQLHAKNKLNGALPVPGGGEVQFRQVDPERHESLLGLHFEVMEDGDASERLIRVLMSYRSDHYSPEQVERLRVTTQAMFNLFAQGGSAQAGVEALCAQAVAG</sequence>
<evidence type="ECO:0000256" key="2">
    <source>
        <dbReference type="ARBA" id="ARBA00022553"/>
    </source>
</evidence>
<dbReference type="RefSeq" id="WP_188575413.1">
    <property type="nucleotide sequence ID" value="NZ_BMCT01000001.1"/>
</dbReference>